<feature type="domain" description="RNA polymerase sigma factor 70 region 4 type 2" evidence="7">
    <location>
        <begin position="113"/>
        <end position="165"/>
    </location>
</feature>
<dbReference type="SUPFAM" id="SSF88946">
    <property type="entry name" value="Sigma2 domain of RNA polymerase sigma factors"/>
    <property type="match status" value="1"/>
</dbReference>
<protein>
    <submittedName>
        <fullName evidence="8">RNA polymerase subunit sigma-70</fullName>
        <ecNumber evidence="8">2.7.7.6</ecNumber>
    </submittedName>
</protein>
<keyword evidence="4" id="KW-0731">Sigma factor</keyword>
<evidence type="ECO:0000256" key="3">
    <source>
        <dbReference type="ARBA" id="ARBA00023015"/>
    </source>
</evidence>
<dbReference type="SUPFAM" id="SSF88659">
    <property type="entry name" value="Sigma3 and sigma4 domains of RNA polymerase sigma factors"/>
    <property type="match status" value="1"/>
</dbReference>
<keyword evidence="9" id="KW-1185">Reference proteome</keyword>
<evidence type="ECO:0000313" key="9">
    <source>
        <dbReference type="Proteomes" id="UP001147700"/>
    </source>
</evidence>
<dbReference type="Gene3D" id="3.10.450.50">
    <property type="match status" value="1"/>
</dbReference>
<organism evidence="8 9">
    <name type="scientific">Solirubrobacter deserti</name>
    <dbReference type="NCBI Taxonomy" id="2282478"/>
    <lineage>
        <taxon>Bacteria</taxon>
        <taxon>Bacillati</taxon>
        <taxon>Actinomycetota</taxon>
        <taxon>Thermoleophilia</taxon>
        <taxon>Solirubrobacterales</taxon>
        <taxon>Solirubrobacteraceae</taxon>
        <taxon>Solirubrobacter</taxon>
    </lineage>
</organism>
<evidence type="ECO:0000256" key="4">
    <source>
        <dbReference type="ARBA" id="ARBA00023082"/>
    </source>
</evidence>
<evidence type="ECO:0000256" key="1">
    <source>
        <dbReference type="ARBA" id="ARBA00010641"/>
    </source>
</evidence>
<evidence type="ECO:0000259" key="6">
    <source>
        <dbReference type="Pfam" id="PF04542"/>
    </source>
</evidence>
<dbReference type="PANTHER" id="PTHR43133:SF65">
    <property type="entry name" value="ECF RNA POLYMERASE SIGMA FACTOR SIGG"/>
    <property type="match status" value="1"/>
</dbReference>
<dbReference type="EC" id="2.7.7.6" evidence="8"/>
<evidence type="ECO:0000256" key="2">
    <source>
        <dbReference type="ARBA" id="ARBA00011344"/>
    </source>
</evidence>
<dbReference type="InterPro" id="IPR013325">
    <property type="entry name" value="RNA_pol_sigma_r2"/>
</dbReference>
<dbReference type="Pfam" id="PF08281">
    <property type="entry name" value="Sigma70_r4_2"/>
    <property type="match status" value="1"/>
</dbReference>
<dbReference type="InterPro" id="IPR036388">
    <property type="entry name" value="WH-like_DNA-bd_sf"/>
</dbReference>
<dbReference type="SUPFAM" id="SSF54427">
    <property type="entry name" value="NTF2-like"/>
    <property type="match status" value="1"/>
</dbReference>
<keyword evidence="5" id="KW-0804">Transcription</keyword>
<evidence type="ECO:0000313" key="8">
    <source>
        <dbReference type="EMBL" id="MDA0135900.1"/>
    </source>
</evidence>
<comment type="subunit">
    <text evidence="2">Interacts transiently with the RNA polymerase catalytic core formed by RpoA, RpoB, RpoC and RpoZ (2 alpha, 1 beta, 1 beta' and 1 omega subunit) to form the RNA polymerase holoenzyme that can initiate transcription.</text>
</comment>
<dbReference type="NCBIfam" id="TIGR02937">
    <property type="entry name" value="sigma70-ECF"/>
    <property type="match status" value="1"/>
</dbReference>
<feature type="domain" description="RNA polymerase sigma-70 region 2" evidence="6">
    <location>
        <begin position="11"/>
        <end position="75"/>
    </location>
</feature>
<gene>
    <name evidence="8" type="ORF">OJ962_00205</name>
</gene>
<proteinExistence type="inferred from homology"/>
<dbReference type="InterPro" id="IPR032710">
    <property type="entry name" value="NTF2-like_dom_sf"/>
</dbReference>
<dbReference type="RefSeq" id="WP_270006112.1">
    <property type="nucleotide sequence ID" value="NZ_JAPCID010000001.1"/>
</dbReference>
<dbReference type="Gene3D" id="1.10.10.10">
    <property type="entry name" value="Winged helix-like DNA-binding domain superfamily/Winged helix DNA-binding domain"/>
    <property type="match status" value="1"/>
</dbReference>
<comment type="caution">
    <text evidence="8">The sequence shown here is derived from an EMBL/GenBank/DDBJ whole genome shotgun (WGS) entry which is preliminary data.</text>
</comment>
<keyword evidence="8" id="KW-0548">Nucleotidyltransferase</keyword>
<dbReference type="CDD" id="cd06171">
    <property type="entry name" value="Sigma70_r4"/>
    <property type="match status" value="1"/>
</dbReference>
<dbReference type="GO" id="GO:0003899">
    <property type="term" value="F:DNA-directed RNA polymerase activity"/>
    <property type="evidence" value="ECO:0007669"/>
    <property type="project" value="UniProtKB-EC"/>
</dbReference>
<dbReference type="InterPro" id="IPR014284">
    <property type="entry name" value="RNA_pol_sigma-70_dom"/>
</dbReference>
<keyword evidence="3" id="KW-0805">Transcription regulation</keyword>
<dbReference type="InterPro" id="IPR013324">
    <property type="entry name" value="RNA_pol_sigma_r3/r4-like"/>
</dbReference>
<evidence type="ECO:0000259" key="7">
    <source>
        <dbReference type="Pfam" id="PF08281"/>
    </source>
</evidence>
<sequence length="298" mass="32342">MKRFESASAELRSELLAHCYRMLGSWDDAEDAVQETYLRGYRAWDGFQERASVRTWLYRIATNVCLNAARDRSRRALPSGIGAPDDRPGDPPDVLAQEHWIQPFAGDRADLRLALIAGMQTLPAPQRAALLLRDVLGFSAADAAAMLETSVPAVKSRLQRARASLADAALVPDDIVEPSAPEARRLLDTYIRAFETADVHALTAVLRADATLELVPTRSWFAGKVACGRVLADAVGDPGDWRMDRTVANGQPAVAASLHGQPFGLAVLDVRRDAIAGITVFGDPALVERFTNGRSRSG</sequence>
<reference evidence="8" key="1">
    <citation type="submission" date="2022-10" db="EMBL/GenBank/DDBJ databases">
        <title>The WGS of Solirubrobacter sp. CPCC 204708.</title>
        <authorList>
            <person name="Jiang Z."/>
        </authorList>
    </citation>
    <scope>NUCLEOTIDE SEQUENCE</scope>
    <source>
        <strain evidence="8">CPCC 204708</strain>
    </source>
</reference>
<evidence type="ECO:0000256" key="5">
    <source>
        <dbReference type="ARBA" id="ARBA00023163"/>
    </source>
</evidence>
<dbReference type="Pfam" id="PF04542">
    <property type="entry name" value="Sigma70_r2"/>
    <property type="match status" value="1"/>
</dbReference>
<comment type="similarity">
    <text evidence="1">Belongs to the sigma-70 factor family. ECF subfamily.</text>
</comment>
<keyword evidence="8" id="KW-0808">Transferase</keyword>
<dbReference type="Proteomes" id="UP001147700">
    <property type="component" value="Unassembled WGS sequence"/>
</dbReference>
<dbReference type="NCBIfam" id="NF006089">
    <property type="entry name" value="PRK08241.1"/>
    <property type="match status" value="1"/>
</dbReference>
<dbReference type="InterPro" id="IPR013249">
    <property type="entry name" value="RNA_pol_sigma70_r4_t2"/>
</dbReference>
<dbReference type="Gene3D" id="1.10.1740.10">
    <property type="match status" value="1"/>
</dbReference>
<dbReference type="EMBL" id="JAPCID010000001">
    <property type="protein sequence ID" value="MDA0135900.1"/>
    <property type="molecule type" value="Genomic_DNA"/>
</dbReference>
<accession>A0ABT4RBJ1</accession>
<dbReference type="InterPro" id="IPR039425">
    <property type="entry name" value="RNA_pol_sigma-70-like"/>
</dbReference>
<name>A0ABT4RBJ1_9ACTN</name>
<dbReference type="InterPro" id="IPR007627">
    <property type="entry name" value="RNA_pol_sigma70_r2"/>
</dbReference>
<dbReference type="PANTHER" id="PTHR43133">
    <property type="entry name" value="RNA POLYMERASE ECF-TYPE SIGMA FACTO"/>
    <property type="match status" value="1"/>
</dbReference>